<proteinExistence type="predicted"/>
<name>A0ABX4WVQ5_VIBVL</name>
<dbReference type="PROSITE" id="PS51257">
    <property type="entry name" value="PROKAR_LIPOPROTEIN"/>
    <property type="match status" value="1"/>
</dbReference>
<evidence type="ECO:0008006" key="3">
    <source>
        <dbReference type="Google" id="ProtNLM"/>
    </source>
</evidence>
<reference evidence="1" key="1">
    <citation type="submission" date="2017-12" db="EMBL/GenBank/DDBJ databases">
        <title>FDA dAtabase for Regulatory Grade micrObial Sequences (FDA-ARGOS): Supporting development and validation of Infectious Disease Dx tests.</title>
        <authorList>
            <person name="Hoffmann M."/>
            <person name="Allard M."/>
            <person name="Evans P."/>
            <person name="Brown E."/>
            <person name="Tallon L.J."/>
            <person name="Sadzewicz L."/>
            <person name="Sengamalay N."/>
            <person name="Ott S."/>
            <person name="Godinez A."/>
            <person name="Nagaraj S."/>
            <person name="Vavikolanu K."/>
            <person name="Aluvathingal J."/>
            <person name="Nadendla S."/>
            <person name="Hobson J."/>
            <person name="Sichtig H."/>
        </authorList>
    </citation>
    <scope>NUCLEOTIDE SEQUENCE [LARGE SCALE GENOMIC DNA]</scope>
    <source>
        <strain evidence="1">FDAARGOS_118</strain>
    </source>
</reference>
<sequence>MKILIIFSFFIFGLTGCFGKDPKLELANTYWRALVEDNDSVLNDIVKTVDDDLNIGYLGDMPIILDDVNENGVQIKISRYCFPDIISTTYIDEVDGVLKVDHLKTISTLTRMKRLTKTNKQYCYDFHGHPMKGKIGGKEWIPIKLVQEDYLGSKVDVLYSVDAEKNINTGELYPKVILFNFNHDDPKNNSGNFTDYTVLSMFISPGNNLGGLGSFRVTDLTDDNYKLEITYEHDKENYVSGYLIVNKRK</sequence>
<dbReference type="Proteomes" id="UP000054370">
    <property type="component" value="Unassembled WGS sequence"/>
</dbReference>
<protein>
    <recommendedName>
        <fullName evidence="3">Lipoprotein</fullName>
    </recommendedName>
</protein>
<keyword evidence="2" id="KW-1185">Reference proteome</keyword>
<evidence type="ECO:0000313" key="2">
    <source>
        <dbReference type="Proteomes" id="UP000054370"/>
    </source>
</evidence>
<evidence type="ECO:0000313" key="1">
    <source>
        <dbReference type="EMBL" id="PNM67533.1"/>
    </source>
</evidence>
<comment type="caution">
    <text evidence="1">The sequence shown here is derived from an EMBL/GenBank/DDBJ whole genome shotgun (WGS) entry which is preliminary data.</text>
</comment>
<accession>A0ABX4WVQ5</accession>
<dbReference type="RefSeq" id="WP_039562477.1">
    <property type="nucleotide sequence ID" value="NZ_LMXV01000029.1"/>
</dbReference>
<gene>
    <name evidence="1" type="ORF">AL548_015020</name>
</gene>
<organism evidence="1 2">
    <name type="scientific">Vibrio vulnificus</name>
    <dbReference type="NCBI Taxonomy" id="672"/>
    <lineage>
        <taxon>Bacteria</taxon>
        <taxon>Pseudomonadati</taxon>
        <taxon>Pseudomonadota</taxon>
        <taxon>Gammaproteobacteria</taxon>
        <taxon>Vibrionales</taxon>
        <taxon>Vibrionaceae</taxon>
        <taxon>Vibrio</taxon>
    </lineage>
</organism>
<dbReference type="EMBL" id="LOSH02000004">
    <property type="protein sequence ID" value="PNM67533.1"/>
    <property type="molecule type" value="Genomic_DNA"/>
</dbReference>